<dbReference type="EMBL" id="QGKY02001015">
    <property type="protein sequence ID" value="KAF2576309.1"/>
    <property type="molecule type" value="Genomic_DNA"/>
</dbReference>
<dbReference type="AlphaFoldDB" id="A0A8S9J3E2"/>
<protein>
    <submittedName>
        <fullName evidence="1">Uncharacterized protein</fullName>
    </submittedName>
</protein>
<name>A0A8S9J3E2_BRACR</name>
<organism evidence="1">
    <name type="scientific">Brassica cretica</name>
    <name type="common">Mustard</name>
    <dbReference type="NCBI Taxonomy" id="69181"/>
    <lineage>
        <taxon>Eukaryota</taxon>
        <taxon>Viridiplantae</taxon>
        <taxon>Streptophyta</taxon>
        <taxon>Embryophyta</taxon>
        <taxon>Tracheophyta</taxon>
        <taxon>Spermatophyta</taxon>
        <taxon>Magnoliopsida</taxon>
        <taxon>eudicotyledons</taxon>
        <taxon>Gunneridae</taxon>
        <taxon>Pentapetalae</taxon>
        <taxon>rosids</taxon>
        <taxon>malvids</taxon>
        <taxon>Brassicales</taxon>
        <taxon>Brassicaceae</taxon>
        <taxon>Brassiceae</taxon>
        <taxon>Brassica</taxon>
    </lineage>
</organism>
<proteinExistence type="predicted"/>
<accession>A0A8S9J3E2</accession>
<reference evidence="1" key="1">
    <citation type="submission" date="2019-12" db="EMBL/GenBank/DDBJ databases">
        <title>Genome sequencing and annotation of Brassica cretica.</title>
        <authorList>
            <person name="Studholme D.J."/>
            <person name="Sarris P.F."/>
        </authorList>
    </citation>
    <scope>NUCLEOTIDE SEQUENCE</scope>
    <source>
        <strain evidence="1">PFS-102/07</strain>
        <tissue evidence="1">Leaf</tissue>
    </source>
</reference>
<sequence>MKPRPEFLMVPVPVRVYQVRLWEAVIPIHRRRQLSFRESVAPIASISSAYDSGNQWL</sequence>
<evidence type="ECO:0000313" key="1">
    <source>
        <dbReference type="EMBL" id="KAF2576309.1"/>
    </source>
</evidence>
<comment type="caution">
    <text evidence="1">The sequence shown here is derived from an EMBL/GenBank/DDBJ whole genome shotgun (WGS) entry which is preliminary data.</text>
</comment>
<gene>
    <name evidence="1" type="ORF">F2Q70_00000234</name>
</gene>